<dbReference type="RefSeq" id="WP_050338041.1">
    <property type="nucleotide sequence ID" value="NZ_AZCU01000014.1"/>
</dbReference>
<evidence type="ECO:0000313" key="2">
    <source>
        <dbReference type="Proteomes" id="UP000051020"/>
    </source>
</evidence>
<protein>
    <recommendedName>
        <fullName evidence="3">Mor transcription activator domain-containing protein</fullName>
    </recommendedName>
</protein>
<dbReference type="GeneID" id="49392437"/>
<comment type="caution">
    <text evidence="1">The sequence shown here is derived from an EMBL/GenBank/DDBJ whole genome shotgun (WGS) entry which is preliminary data.</text>
</comment>
<dbReference type="InterPro" id="IPR009057">
    <property type="entry name" value="Homeodomain-like_sf"/>
</dbReference>
<sequence>MGKEGINLEALNPIYKQLYELVGEEHMLSIYADLRGIQVTFPAHLYDGQAVKKMIIKSDEPTAVLAKEFGYSQKWVRSVIKKYK</sequence>
<dbReference type="EMBL" id="AZCU01000014">
    <property type="protein sequence ID" value="KRK23630.1"/>
    <property type="molecule type" value="Genomic_DNA"/>
</dbReference>
<proteinExistence type="predicted"/>
<evidence type="ECO:0008006" key="3">
    <source>
        <dbReference type="Google" id="ProtNLM"/>
    </source>
</evidence>
<dbReference type="SUPFAM" id="SSF46689">
    <property type="entry name" value="Homeodomain-like"/>
    <property type="match status" value="1"/>
</dbReference>
<dbReference type="Proteomes" id="UP000051020">
    <property type="component" value="Unassembled WGS sequence"/>
</dbReference>
<name>A0A837R7P9_LACPE</name>
<accession>A0A837R7P9</accession>
<dbReference type="AlphaFoldDB" id="A0A837R7P9"/>
<organism evidence="1 2">
    <name type="scientific">Lactiplantibacillus pentosus DSM 20314</name>
    <dbReference type="NCBI Taxonomy" id="1423791"/>
    <lineage>
        <taxon>Bacteria</taxon>
        <taxon>Bacillati</taxon>
        <taxon>Bacillota</taxon>
        <taxon>Bacilli</taxon>
        <taxon>Lactobacillales</taxon>
        <taxon>Lactobacillaceae</taxon>
        <taxon>Lactiplantibacillus</taxon>
    </lineage>
</organism>
<evidence type="ECO:0000313" key="1">
    <source>
        <dbReference type="EMBL" id="KRK23630.1"/>
    </source>
</evidence>
<reference evidence="1 2" key="1">
    <citation type="journal article" date="2015" name="Genome Announc.">
        <title>Expanding the biotechnology potential of lactobacilli through comparative genomics of 213 strains and associated genera.</title>
        <authorList>
            <person name="Sun Z."/>
            <person name="Harris H.M."/>
            <person name="McCann A."/>
            <person name="Guo C."/>
            <person name="Argimon S."/>
            <person name="Zhang W."/>
            <person name="Yang X."/>
            <person name="Jeffery I.B."/>
            <person name="Cooney J.C."/>
            <person name="Kagawa T.F."/>
            <person name="Liu W."/>
            <person name="Song Y."/>
            <person name="Salvetti E."/>
            <person name="Wrobel A."/>
            <person name="Rasinkangas P."/>
            <person name="Parkhill J."/>
            <person name="Rea M.C."/>
            <person name="O'Sullivan O."/>
            <person name="Ritari J."/>
            <person name="Douillard F.P."/>
            <person name="Paul Ross R."/>
            <person name="Yang R."/>
            <person name="Briner A.E."/>
            <person name="Felis G.E."/>
            <person name="de Vos W.M."/>
            <person name="Barrangou R."/>
            <person name="Klaenhammer T.R."/>
            <person name="Caufield P.W."/>
            <person name="Cui Y."/>
            <person name="Zhang H."/>
            <person name="O'Toole P.W."/>
        </authorList>
    </citation>
    <scope>NUCLEOTIDE SEQUENCE [LARGE SCALE GENOMIC DNA]</scope>
    <source>
        <strain evidence="1 2">DSM 20314</strain>
    </source>
</reference>
<gene>
    <name evidence="1" type="ORF">FD24_GL000835</name>
</gene>